<comment type="caution">
    <text evidence="2">The sequence shown here is derived from an EMBL/GenBank/DDBJ whole genome shotgun (WGS) entry which is preliminary data.</text>
</comment>
<dbReference type="RefSeq" id="WP_380025677.1">
    <property type="nucleotide sequence ID" value="NZ_JBHSHC010000086.1"/>
</dbReference>
<dbReference type="EMBL" id="JBHSHC010000086">
    <property type="protein sequence ID" value="MFC4767756.1"/>
    <property type="molecule type" value="Genomic_DNA"/>
</dbReference>
<evidence type="ECO:0000256" key="1">
    <source>
        <dbReference type="SAM" id="Coils"/>
    </source>
</evidence>
<evidence type="ECO:0000313" key="3">
    <source>
        <dbReference type="Proteomes" id="UP001596002"/>
    </source>
</evidence>
<reference evidence="3" key="1">
    <citation type="journal article" date="2019" name="Int. J. Syst. Evol. Microbiol.">
        <title>The Global Catalogue of Microorganisms (GCM) 10K type strain sequencing project: providing services to taxonomists for standard genome sequencing and annotation.</title>
        <authorList>
            <consortium name="The Broad Institute Genomics Platform"/>
            <consortium name="The Broad Institute Genome Sequencing Center for Infectious Disease"/>
            <person name="Wu L."/>
            <person name="Ma J."/>
        </authorList>
    </citation>
    <scope>NUCLEOTIDE SEQUENCE [LARGE SCALE GENOMIC DNA]</scope>
    <source>
        <strain evidence="3">WYCCWR 12678</strain>
    </source>
</reference>
<evidence type="ECO:0000313" key="2">
    <source>
        <dbReference type="EMBL" id="MFC4767756.1"/>
    </source>
</evidence>
<keyword evidence="3" id="KW-1185">Reference proteome</keyword>
<gene>
    <name evidence="2" type="ORF">ACFO8Q_10340</name>
</gene>
<proteinExistence type="predicted"/>
<organism evidence="2 3">
    <name type="scientific">Effusibacillus consociatus</name>
    <dbReference type="NCBI Taxonomy" id="1117041"/>
    <lineage>
        <taxon>Bacteria</taxon>
        <taxon>Bacillati</taxon>
        <taxon>Bacillota</taxon>
        <taxon>Bacilli</taxon>
        <taxon>Bacillales</taxon>
        <taxon>Alicyclobacillaceae</taxon>
        <taxon>Effusibacillus</taxon>
    </lineage>
</organism>
<keyword evidence="1" id="KW-0175">Coiled coil</keyword>
<feature type="coiled-coil region" evidence="1">
    <location>
        <begin position="49"/>
        <end position="86"/>
    </location>
</feature>
<sequence>MSPQEDENIWELLKLFKRREMQALKAQLELVKSAAIKLRNVEEAIEGAIEATKEVEDFLRTEKQRLRERKEFLKRIDKEIERIEQEI</sequence>
<name>A0ABV9PZR9_9BACL</name>
<accession>A0ABV9PZR9</accession>
<protein>
    <submittedName>
        <fullName evidence="2">Uncharacterized protein</fullName>
    </submittedName>
</protein>
<dbReference type="Proteomes" id="UP001596002">
    <property type="component" value="Unassembled WGS sequence"/>
</dbReference>